<feature type="domain" description="Helicase C-terminal" evidence="12">
    <location>
        <begin position="878"/>
        <end position="1032"/>
    </location>
</feature>
<comment type="function">
    <text evidence="9">Couples transcription and DNA repair by recognizing RNA polymerase (RNAP) stalled at DNA lesions. Mediates ATP-dependent release of RNAP and its truncated transcript from the DNA, and recruitment of nucleotide excision repair machinery to the damaged site.</text>
</comment>
<dbReference type="SMART" id="SM01058">
    <property type="entry name" value="CarD_TRCF"/>
    <property type="match status" value="1"/>
</dbReference>
<dbReference type="InterPro" id="IPR027417">
    <property type="entry name" value="P-loop_NTPase"/>
</dbReference>
<dbReference type="InterPro" id="IPR037235">
    <property type="entry name" value="TRCF-like_C_D7"/>
</dbReference>
<keyword evidence="4 9" id="KW-0378">Hydrolase</keyword>
<evidence type="ECO:0000313" key="14">
    <source>
        <dbReference type="Proteomes" id="UP000236743"/>
    </source>
</evidence>
<dbReference type="SMART" id="SM00982">
    <property type="entry name" value="TRCF"/>
    <property type="match status" value="1"/>
</dbReference>
<dbReference type="SMART" id="SM00490">
    <property type="entry name" value="HELICc"/>
    <property type="match status" value="1"/>
</dbReference>
<dbReference type="GO" id="GO:0000716">
    <property type="term" value="P:transcription-coupled nucleotide-excision repair, DNA damage recognition"/>
    <property type="evidence" value="ECO:0007669"/>
    <property type="project" value="UniProtKB-UniRule"/>
</dbReference>
<dbReference type="InterPro" id="IPR014001">
    <property type="entry name" value="Helicase_ATP-bd"/>
</dbReference>
<dbReference type="InterPro" id="IPR041471">
    <property type="entry name" value="UvrB_inter"/>
</dbReference>
<comment type="similarity">
    <text evidence="9">In the C-terminal section; belongs to the helicase family. RecG subfamily.</text>
</comment>
<evidence type="ECO:0000256" key="2">
    <source>
        <dbReference type="ARBA" id="ARBA00022741"/>
    </source>
</evidence>
<dbReference type="Gene3D" id="3.90.1150.50">
    <property type="entry name" value="Transcription-repair-coupling factor, D7 domain"/>
    <property type="match status" value="1"/>
</dbReference>
<proteinExistence type="inferred from homology"/>
<evidence type="ECO:0000256" key="4">
    <source>
        <dbReference type="ARBA" id="ARBA00022801"/>
    </source>
</evidence>
<reference evidence="13 14" key="1">
    <citation type="submission" date="2016-10" db="EMBL/GenBank/DDBJ databases">
        <authorList>
            <person name="de Groot N.N."/>
        </authorList>
    </citation>
    <scope>NUCLEOTIDE SEQUENCE [LARGE SCALE GENOMIC DNA]</scope>
    <source>
        <strain evidence="13 14">DSM 26656</strain>
    </source>
</reference>
<dbReference type="HAMAP" id="MF_00969">
    <property type="entry name" value="TRCF"/>
    <property type="match status" value="1"/>
</dbReference>
<keyword evidence="5" id="KW-0347">Helicase</keyword>
<keyword evidence="14" id="KW-1185">Reference proteome</keyword>
<dbReference type="Pfam" id="PF00270">
    <property type="entry name" value="DEAD"/>
    <property type="match status" value="1"/>
</dbReference>
<dbReference type="SMART" id="SM00487">
    <property type="entry name" value="DEXDc"/>
    <property type="match status" value="1"/>
</dbReference>
<dbReference type="CDD" id="cd17991">
    <property type="entry name" value="DEXHc_TRCF"/>
    <property type="match status" value="1"/>
</dbReference>
<dbReference type="InterPro" id="IPR004576">
    <property type="entry name" value="Mfd"/>
</dbReference>
<keyword evidence="3 9" id="KW-0227">DNA damage</keyword>
<evidence type="ECO:0000256" key="3">
    <source>
        <dbReference type="ARBA" id="ARBA00022763"/>
    </source>
</evidence>
<keyword evidence="6 9" id="KW-0067">ATP-binding</keyword>
<evidence type="ECO:0000256" key="5">
    <source>
        <dbReference type="ARBA" id="ARBA00022806"/>
    </source>
</evidence>
<dbReference type="SUPFAM" id="SSF52540">
    <property type="entry name" value="P-loop containing nucleoside triphosphate hydrolases"/>
    <property type="match status" value="4"/>
</dbReference>
<dbReference type="Pfam" id="PF00271">
    <property type="entry name" value="Helicase_C"/>
    <property type="match status" value="1"/>
</dbReference>
<dbReference type="InterPro" id="IPR005118">
    <property type="entry name" value="TRCF_C"/>
</dbReference>
<dbReference type="PROSITE" id="PS51192">
    <property type="entry name" value="HELICASE_ATP_BIND_1"/>
    <property type="match status" value="1"/>
</dbReference>
<dbReference type="InterPro" id="IPR048635">
    <property type="entry name" value="MFD_D3"/>
</dbReference>
<feature type="domain" description="Helicase ATP-binding" evidence="11">
    <location>
        <begin position="696"/>
        <end position="857"/>
    </location>
</feature>
<dbReference type="Pfam" id="PF17757">
    <property type="entry name" value="UvrB_inter"/>
    <property type="match status" value="1"/>
</dbReference>
<sequence>MGGRKARAPSFDVVPSGAAPHPNPPHRKRGEGVRLRIRRPFFHAVSPFPMSIPPPAQLAKLQIDRILDALNRGDKPTLASVPDGFDAVVLADLVRARAKKAEGTALLVFIARDGQRLQVIENALQFVAPDLEVMSFPAWDCQPYDRVSPAPSIVAHRMTTLSRLAKTKSGDKPRLLLTTVNAALQRVPAFSKVASESFSAAPGNMVDTDQLARWLDMNGYLRTSTVRETGEFAVRGGIVDLYPPGMPAPIRLDFFGDTLESIRTFDPETQRTTGQLRGLDLVPMSEAQMTSESIKRFRQSYITNFGTPGRDDTLYEAVSEGRRPAGLEHWLPLLADRLDTLFAYLPDVPMVLDAQAEDAVGERISLIKDYYDARKAAMDQPSAGGMPYKPLKPDALYLSPAEWRGIVDHAGAASFTPFQLPDSDGKLIIDLGARQGRSFAAERADNAGSVFDAAVAHVKALQADGRRVILAAWSEGSRERLAHVLADHGLKTVQTTGSLRAAFDLKPGTTALAVWGFEAGFEAGKLAVVGEQDILGDRLVRPRKKTRRPQDFIAELSSLSPGDLVVHVDHGIGRFIGLRTITAVGAPHDCLEIHYAADSKLFLPVENIELLSRYGSEDTEVALDRLGGGGWQARKAKLKQRIREMAGKLIAIAAARALKEAPRLIPQEGLYDEFRARFPFEETEDQQNTIDAVLDDMAAGRPMDRLVCGDVGFGKTEVALRAAFACALNGKQVAVVVPTTLLARQHYRNFAERFKGLPVNVGQASRFVPAADLKAVKAGIKDGTMDIVVGTHALLGKAIEFKDLGLVIVDEEQHFGVNHKERLKEFRAEVHMLTLTATPIPRTLQLAMTGVRELSIIATPPVDRLAVRTFVTPFDPLIVREALLRERYRGGRSFYVVPRIEDISDVKDFLDKQVPEAKVGIAHGQMAAGQLEDVMTAFYEGQYDVLLSTTIVESGLDIPTANTLIVHRADMFGLAQLYQLRGRVGRSKVRAYALFTLPANRKLTEQAERRLKVLQSLDTLGAGFQLASHDLDIRGAGNLLGDEQSGHIKEVGYELYQQMLEEAVAALKSGVEFESDAQWSPSIQIGAPVMIPEHYVTDLTLRLTLYKRLSTLDDDGDIQSFGAELVDRFGPLPDEVQQLLEIVAIKALCKRANVEKVEAGPKGIIVAFRDNEFANPEGLVSYVAKIGTLAKVRPDMRVVFIDDFDTVEQRLKGTRRLLTDLARIAERKKAA</sequence>
<dbReference type="InterPro" id="IPR003711">
    <property type="entry name" value="CarD-like/TRCF_RID"/>
</dbReference>
<dbReference type="Pfam" id="PF02559">
    <property type="entry name" value="CarD_TRCF_RID"/>
    <property type="match status" value="1"/>
</dbReference>
<dbReference type="InterPro" id="IPR011545">
    <property type="entry name" value="DEAD/DEAH_box_helicase_dom"/>
</dbReference>
<evidence type="ECO:0000259" key="11">
    <source>
        <dbReference type="PROSITE" id="PS51192"/>
    </source>
</evidence>
<dbReference type="EMBL" id="FNUY01000002">
    <property type="protein sequence ID" value="SEF82292.1"/>
    <property type="molecule type" value="Genomic_DNA"/>
</dbReference>
<dbReference type="GO" id="GO:0005524">
    <property type="term" value="F:ATP binding"/>
    <property type="evidence" value="ECO:0007669"/>
    <property type="project" value="UniProtKB-UniRule"/>
</dbReference>
<dbReference type="GO" id="GO:0006355">
    <property type="term" value="P:regulation of DNA-templated transcription"/>
    <property type="evidence" value="ECO:0007669"/>
    <property type="project" value="UniProtKB-UniRule"/>
</dbReference>
<gene>
    <name evidence="9" type="primary">mfd</name>
    <name evidence="13" type="ORF">SAMN04488115_102157</name>
</gene>
<dbReference type="NCBIfam" id="TIGR00580">
    <property type="entry name" value="mfd"/>
    <property type="match status" value="1"/>
</dbReference>
<dbReference type="PANTHER" id="PTHR47964">
    <property type="entry name" value="ATP-DEPENDENT DNA HELICASE HOMOLOG RECG, CHLOROPLASTIC"/>
    <property type="match status" value="1"/>
</dbReference>
<dbReference type="Pfam" id="PF21132">
    <property type="entry name" value="MFD_D3"/>
    <property type="match status" value="1"/>
</dbReference>
<evidence type="ECO:0000256" key="8">
    <source>
        <dbReference type="ARBA" id="ARBA00023204"/>
    </source>
</evidence>
<comment type="subcellular location">
    <subcellularLocation>
        <location evidence="9">Cytoplasm</location>
    </subcellularLocation>
</comment>
<dbReference type="Gene3D" id="2.40.10.170">
    <property type="match status" value="1"/>
</dbReference>
<dbReference type="Gene3D" id="3.40.50.11180">
    <property type="match status" value="1"/>
</dbReference>
<dbReference type="Gene3D" id="3.40.50.300">
    <property type="entry name" value="P-loop containing nucleotide triphosphate hydrolases"/>
    <property type="match status" value="2"/>
</dbReference>
<comment type="similarity">
    <text evidence="9">In the N-terminal section; belongs to the UvrB family.</text>
</comment>
<keyword evidence="2 9" id="KW-0547">Nucleotide-binding</keyword>
<dbReference type="GO" id="GO:0003684">
    <property type="term" value="F:damaged DNA binding"/>
    <property type="evidence" value="ECO:0007669"/>
    <property type="project" value="InterPro"/>
</dbReference>
<evidence type="ECO:0000259" key="12">
    <source>
        <dbReference type="PROSITE" id="PS51194"/>
    </source>
</evidence>
<feature type="region of interest" description="Disordered" evidence="10">
    <location>
        <begin position="1"/>
        <end position="31"/>
    </location>
</feature>
<dbReference type="InterPro" id="IPR036101">
    <property type="entry name" value="CarD-like/TRCF_RID_sf"/>
</dbReference>
<dbReference type="EC" id="3.6.4.-" evidence="9"/>
<dbReference type="InterPro" id="IPR047112">
    <property type="entry name" value="RecG/Mfd"/>
</dbReference>
<dbReference type="InterPro" id="IPR001650">
    <property type="entry name" value="Helicase_C-like"/>
</dbReference>
<name>A0A1H5V4E7_9HYPH</name>
<dbReference type="GO" id="GO:0016787">
    <property type="term" value="F:hydrolase activity"/>
    <property type="evidence" value="ECO:0007669"/>
    <property type="project" value="UniProtKB-KW"/>
</dbReference>
<evidence type="ECO:0000256" key="10">
    <source>
        <dbReference type="SAM" id="MobiDB-lite"/>
    </source>
</evidence>
<evidence type="ECO:0000256" key="9">
    <source>
        <dbReference type="HAMAP-Rule" id="MF_00969"/>
    </source>
</evidence>
<keyword evidence="8 9" id="KW-0234">DNA repair</keyword>
<accession>A0A1H5V4E7</accession>
<dbReference type="AlphaFoldDB" id="A0A1H5V4E7"/>
<keyword evidence="1 9" id="KW-0963">Cytoplasm</keyword>
<dbReference type="SUPFAM" id="SSF141259">
    <property type="entry name" value="CarD-like"/>
    <property type="match status" value="1"/>
</dbReference>
<evidence type="ECO:0000256" key="7">
    <source>
        <dbReference type="ARBA" id="ARBA00023125"/>
    </source>
</evidence>
<dbReference type="GO" id="GO:0003678">
    <property type="term" value="F:DNA helicase activity"/>
    <property type="evidence" value="ECO:0007669"/>
    <property type="project" value="TreeGrafter"/>
</dbReference>
<dbReference type="Proteomes" id="UP000236743">
    <property type="component" value="Unassembled WGS sequence"/>
</dbReference>
<evidence type="ECO:0000313" key="13">
    <source>
        <dbReference type="EMBL" id="SEF82292.1"/>
    </source>
</evidence>
<protein>
    <recommendedName>
        <fullName evidence="9">Transcription-repair-coupling factor</fullName>
        <shortName evidence="9">TRCF</shortName>
        <ecNumber evidence="9">3.6.4.-</ecNumber>
    </recommendedName>
</protein>
<dbReference type="PROSITE" id="PS51194">
    <property type="entry name" value="HELICASE_CTER"/>
    <property type="match status" value="1"/>
</dbReference>
<evidence type="ECO:0000256" key="1">
    <source>
        <dbReference type="ARBA" id="ARBA00022490"/>
    </source>
</evidence>
<evidence type="ECO:0000256" key="6">
    <source>
        <dbReference type="ARBA" id="ARBA00022840"/>
    </source>
</evidence>
<dbReference type="GO" id="GO:0005737">
    <property type="term" value="C:cytoplasm"/>
    <property type="evidence" value="ECO:0007669"/>
    <property type="project" value="UniProtKB-SubCell"/>
</dbReference>
<dbReference type="Gene3D" id="3.30.2060.10">
    <property type="entry name" value="Penicillin-binding protein 1b domain"/>
    <property type="match status" value="1"/>
</dbReference>
<dbReference type="SUPFAM" id="SSF143517">
    <property type="entry name" value="TRCF domain-like"/>
    <property type="match status" value="1"/>
</dbReference>
<organism evidence="13 14">
    <name type="scientific">Bosea lathyri</name>
    <dbReference type="NCBI Taxonomy" id="1036778"/>
    <lineage>
        <taxon>Bacteria</taxon>
        <taxon>Pseudomonadati</taxon>
        <taxon>Pseudomonadota</taxon>
        <taxon>Alphaproteobacteria</taxon>
        <taxon>Hyphomicrobiales</taxon>
        <taxon>Boseaceae</taxon>
        <taxon>Bosea</taxon>
    </lineage>
</organism>
<dbReference type="Pfam" id="PF03461">
    <property type="entry name" value="TRCF"/>
    <property type="match status" value="1"/>
</dbReference>
<dbReference type="PANTHER" id="PTHR47964:SF1">
    <property type="entry name" value="ATP-DEPENDENT DNA HELICASE HOMOLOG RECG, CHLOROPLASTIC"/>
    <property type="match status" value="1"/>
</dbReference>
<keyword evidence="7 9" id="KW-0238">DNA-binding</keyword>